<evidence type="ECO:0000313" key="2">
    <source>
        <dbReference type="Proteomes" id="UP000295345"/>
    </source>
</evidence>
<evidence type="ECO:0000313" key="1">
    <source>
        <dbReference type="EMBL" id="TDC61663.1"/>
    </source>
</evidence>
<protein>
    <submittedName>
        <fullName evidence="1">Uncharacterized protein</fullName>
    </submittedName>
</protein>
<feature type="non-terminal residue" evidence="1">
    <location>
        <position position="146"/>
    </location>
</feature>
<accession>A0A4R4SJL4</accession>
<comment type="caution">
    <text evidence="1">The sequence shown here is derived from an EMBL/GenBank/DDBJ whole genome shotgun (WGS) entry which is preliminary data.</text>
</comment>
<keyword evidence="2" id="KW-1185">Reference proteome</keyword>
<dbReference type="AlphaFoldDB" id="A0A4R4SJL4"/>
<sequence>MNELRLHIAVVDQQVELRPLVDGADLLATAFPDEPGTDPRDLPRLVATPQSHEVRLVEAECTESCCGALHVTITRTSDHVRWHDWRNTADPALVPPELRFPATDYDAELARATADFSWEWPARTLARHLEPALAASPWLAGWHCFD</sequence>
<name>A0A4R4SJL4_9ACTN</name>
<gene>
    <name evidence="1" type="ORF">E1283_35255</name>
</gene>
<reference evidence="1 2" key="1">
    <citation type="submission" date="2019-03" db="EMBL/GenBank/DDBJ databases">
        <title>Draft genome sequences of novel Actinobacteria.</title>
        <authorList>
            <person name="Sahin N."/>
            <person name="Ay H."/>
            <person name="Saygin H."/>
        </authorList>
    </citation>
    <scope>NUCLEOTIDE SEQUENCE [LARGE SCALE GENOMIC DNA]</scope>
    <source>
        <strain evidence="1 2">DSM 41900</strain>
    </source>
</reference>
<proteinExistence type="predicted"/>
<organism evidence="1 2">
    <name type="scientific">Streptomyces hainanensis</name>
    <dbReference type="NCBI Taxonomy" id="402648"/>
    <lineage>
        <taxon>Bacteria</taxon>
        <taxon>Bacillati</taxon>
        <taxon>Actinomycetota</taxon>
        <taxon>Actinomycetes</taxon>
        <taxon>Kitasatosporales</taxon>
        <taxon>Streptomycetaceae</taxon>
        <taxon>Streptomyces</taxon>
    </lineage>
</organism>
<dbReference type="EMBL" id="SMKI01000728">
    <property type="protein sequence ID" value="TDC61663.1"/>
    <property type="molecule type" value="Genomic_DNA"/>
</dbReference>
<dbReference type="Proteomes" id="UP000295345">
    <property type="component" value="Unassembled WGS sequence"/>
</dbReference>